<dbReference type="InterPro" id="IPR025997">
    <property type="entry name" value="SBP_2_dom"/>
</dbReference>
<gene>
    <name evidence="4" type="ORF">U27_04600</name>
</gene>
<evidence type="ECO:0000256" key="2">
    <source>
        <dbReference type="ARBA" id="ARBA00007639"/>
    </source>
</evidence>
<feature type="domain" description="Periplasmic binding protein" evidence="3">
    <location>
        <begin position="3"/>
        <end position="252"/>
    </location>
</feature>
<comment type="subcellular location">
    <subcellularLocation>
        <location evidence="1">Cell envelope</location>
    </subcellularLocation>
</comment>
<dbReference type="Pfam" id="PF13407">
    <property type="entry name" value="Peripla_BP_4"/>
    <property type="match status" value="1"/>
</dbReference>
<name>A0A081BZ78_VECG1</name>
<proteinExistence type="inferred from homology"/>
<dbReference type="SUPFAM" id="SSF53822">
    <property type="entry name" value="Periplasmic binding protein-like I"/>
    <property type="match status" value="1"/>
</dbReference>
<dbReference type="Proteomes" id="UP000030661">
    <property type="component" value="Unassembled WGS sequence"/>
</dbReference>
<comment type="similarity">
    <text evidence="2">Belongs to the bacterial solute-binding protein 2 family.</text>
</comment>
<dbReference type="GO" id="GO:0030246">
    <property type="term" value="F:carbohydrate binding"/>
    <property type="evidence" value="ECO:0007669"/>
    <property type="project" value="TreeGrafter"/>
</dbReference>
<evidence type="ECO:0000313" key="5">
    <source>
        <dbReference type="Proteomes" id="UP000030661"/>
    </source>
</evidence>
<dbReference type="EMBL" id="DF820466">
    <property type="protein sequence ID" value="GAK57633.1"/>
    <property type="molecule type" value="Genomic_DNA"/>
</dbReference>
<dbReference type="AlphaFoldDB" id="A0A081BZ78"/>
<accession>A0A081BZ78</accession>
<dbReference type="GO" id="GO:0030288">
    <property type="term" value="C:outer membrane-bounded periplasmic space"/>
    <property type="evidence" value="ECO:0007669"/>
    <property type="project" value="TreeGrafter"/>
</dbReference>
<keyword evidence="5" id="KW-1185">Reference proteome</keyword>
<dbReference type="PANTHER" id="PTHR30036">
    <property type="entry name" value="D-XYLOSE-BINDING PERIPLASMIC PROTEIN"/>
    <property type="match status" value="1"/>
</dbReference>
<dbReference type="InterPro" id="IPR050555">
    <property type="entry name" value="Bact_Solute-Bind_Prot2"/>
</dbReference>
<dbReference type="eggNOG" id="COG1879">
    <property type="taxonomic scope" value="Bacteria"/>
</dbReference>
<organism evidence="4">
    <name type="scientific">Vecturithrix granuli</name>
    <dbReference type="NCBI Taxonomy" id="1499967"/>
    <lineage>
        <taxon>Bacteria</taxon>
        <taxon>Candidatus Moduliflexota</taxon>
        <taxon>Candidatus Vecturitrichia</taxon>
        <taxon>Candidatus Vecturitrichales</taxon>
        <taxon>Candidatus Vecturitrichaceae</taxon>
        <taxon>Candidatus Vecturithrix</taxon>
    </lineage>
</organism>
<evidence type="ECO:0000259" key="3">
    <source>
        <dbReference type="Pfam" id="PF13407"/>
    </source>
</evidence>
<dbReference type="STRING" id="1499967.U27_04600"/>
<reference evidence="4" key="1">
    <citation type="journal article" date="2015" name="PeerJ">
        <title>First genomic representation of candidate bacterial phylum KSB3 points to enhanced environmental sensing as a trigger of wastewater bulking.</title>
        <authorList>
            <person name="Sekiguchi Y."/>
            <person name="Ohashi A."/>
            <person name="Parks D.H."/>
            <person name="Yamauchi T."/>
            <person name="Tyson G.W."/>
            <person name="Hugenholtz P."/>
        </authorList>
    </citation>
    <scope>NUCLEOTIDE SEQUENCE [LARGE SCALE GENOMIC DNA]</scope>
</reference>
<dbReference type="InterPro" id="IPR028082">
    <property type="entry name" value="Peripla_BP_I"/>
</dbReference>
<evidence type="ECO:0000256" key="1">
    <source>
        <dbReference type="ARBA" id="ARBA00004196"/>
    </source>
</evidence>
<protein>
    <submittedName>
        <fullName evidence="4">Periplasmic binding protein and sugar binding domain of the LacI</fullName>
    </submittedName>
</protein>
<dbReference type="HOGENOM" id="CLU_037628_3_0_0"/>
<sequence length="293" mass="32591">MKNGHAWFDRMEQGVKKFSADTGHHAFLIGPPHADEHLQTQLIEQTMQQQVDALCIVPYFPQALELTLRQACKQGIIVIAHEASNLRNRHYDLEPFDNAAYGVHLMDHLAHYMQAEGEYLIILGSLTTKSHSEWANAAITRQIDTYPKMIMATRKIEDHDDPALAYQKTKELLDAYPNLRGILGIGMTCTEGAGRAVSELGLQEKIAVVGTGLVSACGVYLKNGANKLISFWDPADAGYVLNKLAVMVLQDKPIVDGMDLGISGYTHVRMQGQVLYGSAWIDVTRENMSQHQF</sequence>
<evidence type="ECO:0000313" key="4">
    <source>
        <dbReference type="EMBL" id="GAK57633.1"/>
    </source>
</evidence>
<dbReference type="Gene3D" id="3.40.50.2300">
    <property type="match status" value="2"/>
</dbReference>
<dbReference type="PANTHER" id="PTHR30036:SF7">
    <property type="entry name" value="ABC TRANSPORTER PERIPLASMIC-BINDING PROTEIN YPHF"/>
    <property type="match status" value="1"/>
</dbReference>